<dbReference type="Proteomes" id="UP000218689">
    <property type="component" value="Unassembled WGS sequence"/>
</dbReference>
<evidence type="ECO:0000313" key="3">
    <source>
        <dbReference type="Proteomes" id="UP000218689"/>
    </source>
</evidence>
<gene>
    <name evidence="2" type="ORF">RsY01_1486</name>
</gene>
<evidence type="ECO:0000256" key="1">
    <source>
        <dbReference type="SAM" id="SignalP"/>
    </source>
</evidence>
<feature type="chain" id="PRO_5013393356" description="WxL domain-containing protein" evidence="1">
    <location>
        <begin position="27"/>
        <end position="199"/>
    </location>
</feature>
<organism evidence="2 3">
    <name type="scientific">Pseudolactococcus reticulitermitis</name>
    <dbReference type="NCBI Taxonomy" id="2025039"/>
    <lineage>
        <taxon>Bacteria</taxon>
        <taxon>Bacillati</taxon>
        <taxon>Bacillota</taxon>
        <taxon>Bacilli</taxon>
        <taxon>Lactobacillales</taxon>
        <taxon>Streptococcaceae</taxon>
        <taxon>Pseudolactococcus</taxon>
    </lineage>
</organism>
<name>A0A224XD93_9LACT</name>
<dbReference type="AlphaFoldDB" id="A0A224XD93"/>
<sequence length="199" mass="20065">MKNQTLRKSLAGLVLTSALVAVPVLADTNTNGSWGTDDGKTVVDYTVTSNYTVVIPGTLTAPTNGTYTGAANNVFINSNSTIEDGKKITVALGASQTFEATLGMTSTIPFTVQYTSKIGATTGTPTPITSVGGTATTVLEQTSAQIAAVTSEDALDATTGSDALSAHVEAAVTAAQAEKADVAGTHTGTVTFTVALNNT</sequence>
<dbReference type="EMBL" id="BEDT01000003">
    <property type="protein sequence ID" value="GAX47882.1"/>
    <property type="molecule type" value="Genomic_DNA"/>
</dbReference>
<comment type="caution">
    <text evidence="2">The sequence shown here is derived from an EMBL/GenBank/DDBJ whole genome shotgun (WGS) entry which is preliminary data.</text>
</comment>
<dbReference type="RefSeq" id="WP_094784919.1">
    <property type="nucleotide sequence ID" value="NZ_BEDT01000003.1"/>
</dbReference>
<dbReference type="OrthoDB" id="1819813at2"/>
<evidence type="ECO:0000313" key="2">
    <source>
        <dbReference type="EMBL" id="GAX47882.1"/>
    </source>
</evidence>
<protein>
    <recommendedName>
        <fullName evidence="4">WxL domain-containing protein</fullName>
    </recommendedName>
</protein>
<keyword evidence="1" id="KW-0732">Signal</keyword>
<evidence type="ECO:0008006" key="4">
    <source>
        <dbReference type="Google" id="ProtNLM"/>
    </source>
</evidence>
<feature type="signal peptide" evidence="1">
    <location>
        <begin position="1"/>
        <end position="26"/>
    </location>
</feature>
<proteinExistence type="predicted"/>
<reference evidence="3" key="1">
    <citation type="submission" date="2017-08" db="EMBL/GenBank/DDBJ databases">
        <title>Draft genome sequence of Lactococcus sp. strain Rs-Y01, isolated from the gut of the lower termite Reticulitermes speratus.</title>
        <authorList>
            <person name="Ohkuma M."/>
            <person name="Yuki M."/>
        </authorList>
    </citation>
    <scope>NUCLEOTIDE SEQUENCE [LARGE SCALE GENOMIC DNA]</scope>
    <source>
        <strain evidence="3">Rs-Y01</strain>
    </source>
</reference>
<keyword evidence="3" id="KW-1185">Reference proteome</keyword>
<accession>A0A224XD93</accession>